<protein>
    <submittedName>
        <fullName evidence="2">Uncharacterized protein</fullName>
    </submittedName>
</protein>
<dbReference type="PANTHER" id="PTHR37067">
    <property type="entry name" value="PX DOMAIN-CONTAINING PROTEIN"/>
    <property type="match status" value="1"/>
</dbReference>
<accession>A0ABP0UHZ8</accession>
<evidence type="ECO:0000313" key="2">
    <source>
        <dbReference type="EMBL" id="CAK9222468.1"/>
    </source>
</evidence>
<evidence type="ECO:0000313" key="3">
    <source>
        <dbReference type="Proteomes" id="UP001497512"/>
    </source>
</evidence>
<dbReference type="Proteomes" id="UP001497512">
    <property type="component" value="Chromosome 4"/>
</dbReference>
<feature type="compositionally biased region" description="Polar residues" evidence="1">
    <location>
        <begin position="136"/>
        <end position="147"/>
    </location>
</feature>
<name>A0ABP0UHZ8_9BRYO</name>
<evidence type="ECO:0000256" key="1">
    <source>
        <dbReference type="SAM" id="MobiDB-lite"/>
    </source>
</evidence>
<proteinExistence type="predicted"/>
<sequence>MDHVSMGMSLREVAAAIQHTKECCSLSKLGGINDTIVGQCVCAGVTFALQRIADLCVDESIWALSLAGNGSTHCDQHFFNLRLCVCYRGVLLNLHLIAIPQFDRHTALNTFNMLVKFLDALYSLWRRKLINVGTNGEPTMDQATQRPSDAHGSRGKASHPAHLVPAPNGRRHQGQCRDVV</sequence>
<dbReference type="EMBL" id="OZ019896">
    <property type="protein sequence ID" value="CAK9222468.1"/>
    <property type="molecule type" value="Genomic_DNA"/>
</dbReference>
<dbReference type="PANTHER" id="PTHR37067:SF3">
    <property type="entry name" value="PX DOMAIN-CONTAINING PROTEIN"/>
    <property type="match status" value="1"/>
</dbReference>
<feature type="region of interest" description="Disordered" evidence="1">
    <location>
        <begin position="136"/>
        <end position="180"/>
    </location>
</feature>
<organism evidence="2 3">
    <name type="scientific">Sphagnum troendelagicum</name>
    <dbReference type="NCBI Taxonomy" id="128251"/>
    <lineage>
        <taxon>Eukaryota</taxon>
        <taxon>Viridiplantae</taxon>
        <taxon>Streptophyta</taxon>
        <taxon>Embryophyta</taxon>
        <taxon>Bryophyta</taxon>
        <taxon>Sphagnophytina</taxon>
        <taxon>Sphagnopsida</taxon>
        <taxon>Sphagnales</taxon>
        <taxon>Sphagnaceae</taxon>
        <taxon>Sphagnum</taxon>
    </lineage>
</organism>
<gene>
    <name evidence="2" type="ORF">CSSPTR1EN2_LOCUS16087</name>
</gene>
<keyword evidence="3" id="KW-1185">Reference proteome</keyword>
<reference evidence="2" key="1">
    <citation type="submission" date="2024-02" db="EMBL/GenBank/DDBJ databases">
        <authorList>
            <consortium name="ELIXIR-Norway"/>
            <consortium name="Elixir Norway"/>
        </authorList>
    </citation>
    <scope>NUCLEOTIDE SEQUENCE</scope>
</reference>